<sequence>MTFGERVAIVRKLKKMTQAELGILVGYSGDIVSKYERGVPTPSIDIAAKFAKALNTSLDYLVNGIASPGNELTGELPAQLQQFNQLHPDDQAHLLAVMEAFLIKAKLQSLLG</sequence>
<evidence type="ECO:0000256" key="1">
    <source>
        <dbReference type="ARBA" id="ARBA00023125"/>
    </source>
</evidence>
<gene>
    <name evidence="3" type="ORF">F0L74_23145</name>
</gene>
<name>A0A5B2VKJ6_9BACT</name>
<dbReference type="SUPFAM" id="SSF47413">
    <property type="entry name" value="lambda repressor-like DNA-binding domains"/>
    <property type="match status" value="1"/>
</dbReference>
<dbReference type="AlphaFoldDB" id="A0A5B2VKJ6"/>
<dbReference type="InterPro" id="IPR001387">
    <property type="entry name" value="Cro/C1-type_HTH"/>
</dbReference>
<feature type="domain" description="HTH cro/C1-type" evidence="2">
    <location>
        <begin position="7"/>
        <end position="61"/>
    </location>
</feature>
<comment type="caution">
    <text evidence="3">The sequence shown here is derived from an EMBL/GenBank/DDBJ whole genome shotgun (WGS) entry which is preliminary data.</text>
</comment>
<evidence type="ECO:0000313" key="3">
    <source>
        <dbReference type="EMBL" id="KAA2239110.1"/>
    </source>
</evidence>
<protein>
    <submittedName>
        <fullName evidence="3">Helix-turn-helix transcriptional regulator</fullName>
    </submittedName>
</protein>
<accession>A0A5B2VKJ6</accession>
<dbReference type="Proteomes" id="UP000324611">
    <property type="component" value="Unassembled WGS sequence"/>
</dbReference>
<dbReference type="InterPro" id="IPR010982">
    <property type="entry name" value="Lambda_DNA-bd_dom_sf"/>
</dbReference>
<dbReference type="Gene3D" id="1.10.260.40">
    <property type="entry name" value="lambda repressor-like DNA-binding domains"/>
    <property type="match status" value="1"/>
</dbReference>
<proteinExistence type="predicted"/>
<dbReference type="PROSITE" id="PS50943">
    <property type="entry name" value="HTH_CROC1"/>
    <property type="match status" value="1"/>
</dbReference>
<dbReference type="Pfam" id="PF01381">
    <property type="entry name" value="HTH_3"/>
    <property type="match status" value="1"/>
</dbReference>
<dbReference type="EMBL" id="VUOC01000004">
    <property type="protein sequence ID" value="KAA2239110.1"/>
    <property type="molecule type" value="Genomic_DNA"/>
</dbReference>
<dbReference type="PANTHER" id="PTHR46558">
    <property type="entry name" value="TRACRIPTIONAL REGULATORY PROTEIN-RELATED-RELATED"/>
    <property type="match status" value="1"/>
</dbReference>
<evidence type="ECO:0000259" key="2">
    <source>
        <dbReference type="PROSITE" id="PS50943"/>
    </source>
</evidence>
<organism evidence="3 4">
    <name type="scientific">Chitinophaga agrisoli</name>
    <dbReference type="NCBI Taxonomy" id="2607653"/>
    <lineage>
        <taxon>Bacteria</taxon>
        <taxon>Pseudomonadati</taxon>
        <taxon>Bacteroidota</taxon>
        <taxon>Chitinophagia</taxon>
        <taxon>Chitinophagales</taxon>
        <taxon>Chitinophagaceae</taxon>
        <taxon>Chitinophaga</taxon>
    </lineage>
</organism>
<keyword evidence="1" id="KW-0238">DNA-binding</keyword>
<dbReference type="SMART" id="SM00530">
    <property type="entry name" value="HTH_XRE"/>
    <property type="match status" value="1"/>
</dbReference>
<dbReference type="GO" id="GO:0003677">
    <property type="term" value="F:DNA binding"/>
    <property type="evidence" value="ECO:0007669"/>
    <property type="project" value="UniProtKB-KW"/>
</dbReference>
<dbReference type="RefSeq" id="WP_149840289.1">
    <property type="nucleotide sequence ID" value="NZ_VUOC01000004.1"/>
</dbReference>
<reference evidence="3 4" key="1">
    <citation type="submission" date="2019-09" db="EMBL/GenBank/DDBJ databases">
        <title>Chitinophaga ginsengihumi sp. nov., isolated from soil of ginseng rhizosphere.</title>
        <authorList>
            <person name="Lee J."/>
        </authorList>
    </citation>
    <scope>NUCLEOTIDE SEQUENCE [LARGE SCALE GENOMIC DNA]</scope>
    <source>
        <strain evidence="3 4">BN140078</strain>
    </source>
</reference>
<reference evidence="3 4" key="2">
    <citation type="submission" date="2019-09" db="EMBL/GenBank/DDBJ databases">
        <authorList>
            <person name="Jin C."/>
        </authorList>
    </citation>
    <scope>NUCLEOTIDE SEQUENCE [LARGE SCALE GENOMIC DNA]</scope>
    <source>
        <strain evidence="3 4">BN140078</strain>
    </source>
</reference>
<dbReference type="PANTHER" id="PTHR46558:SF11">
    <property type="entry name" value="HTH-TYPE TRANSCRIPTIONAL REGULATOR XRE"/>
    <property type="match status" value="1"/>
</dbReference>
<evidence type="ECO:0000313" key="4">
    <source>
        <dbReference type="Proteomes" id="UP000324611"/>
    </source>
</evidence>
<keyword evidence="4" id="KW-1185">Reference proteome</keyword>
<dbReference type="CDD" id="cd00093">
    <property type="entry name" value="HTH_XRE"/>
    <property type="match status" value="1"/>
</dbReference>